<organism evidence="2">
    <name type="scientific">viral metagenome</name>
    <dbReference type="NCBI Taxonomy" id="1070528"/>
    <lineage>
        <taxon>unclassified sequences</taxon>
        <taxon>metagenomes</taxon>
        <taxon>organismal metagenomes</taxon>
    </lineage>
</organism>
<dbReference type="InterPro" id="IPR000330">
    <property type="entry name" value="SNF2_N"/>
</dbReference>
<accession>A0A6C0CS47</accession>
<dbReference type="Gene3D" id="3.40.50.300">
    <property type="entry name" value="P-loop containing nucleotide triphosphate hydrolases"/>
    <property type="match status" value="2"/>
</dbReference>
<dbReference type="InterPro" id="IPR001650">
    <property type="entry name" value="Helicase_C-like"/>
</dbReference>
<sequence>MSSKTKTQEEIIIDEDNSKTNERLNTLEMENREEISRIEGNYNYLYPSLDDPQFNVKIATRKEFSDTKYVGKRSDKDIEEVSDEICNAEFELAPHQMFVRNFMSFQTPYNGLLLYHGLGSGKTCSAISVGEEMRDYMKQVGISKRIIVVASPNVQTNFKKQLFDANQLDEKEWKKTGVWNIRACTGNKFLSEINPMNMKGLTKEKVVSQVKRIINTSYLFLGYIEFANYIRKKSEIGSDISADKREKLVKLKLNRFFSNRLIIIDEVHNIRMTDDNKDKRVAVELTKLVENVPNLRLLLLSATPMYNTYKEVIWLINLLNSNDRRSIMSSRDVFNADGSFKVSSDGEPIGKNLLARKATGYVSFVRGENPYTFPFRMWPDTFSPENTFQNKPKPSLQLNGKPIVQPIQMLSLFLTEVGEYQQLGYNYIINRLKAGDFGGNRQMPSFENMEAFGYTLLQRPLEALNMVFPDERLTTEGSELDARDLVGKEGMSRIMKYKDTSSFKGDYEYKTDNYGRIFSLDQIGKYSGKIKNICEKIKNSEGVVLIYSQYIEGGLVPIALALEEMGLIRGGGRKSLFKEKPIETIDARTMKPKSEVSENFTAASYIMISGDKLLSPNNKEDVDLATSPDNFDGSKVKVILISQAGSEGLDFKFIRQVHILDPWYNMNRIEQIIGRAVRTCSHKLLPFLMRNVELYLYGSLVENVREEAADLYVYRLAELKSIQIGAVSRLLKEVAVDCLLNYDQTGFTIQDMNRTVTQKLSTGKSIEYQVGDRPFSSTCDYQEKCSYKCMPDANISEDDIRYDTYNENFIMMNVDKITSRIRQLFIERFYYKKDRLIMEINAVKNYPILQINAALTQLIDDKNEYISDKFGRLGRLINIGDLYLFQPLELTESNISIYDRSVPIQYKRNKLIFDVPKEVTEAVIKIDKKKGRKVAAGNPGQLIVSKMQDDFNITQQPQELEAKADDWYQFCSHALPVLVNKGFDKSMIDKMIVYHMIESLRFSQTLELINYIESNTDLSPLELIIKEYFTQQEMTNSGTTGILLQEGGKQKLIAANKATPRVWGIAQPLDYQDLRDNIAKIVTSIIPMREKLNTLIGFMVLFKKSYMVFKIRDVSKSRNTGARCDQGSKIGAIQKLNAIAGEEIYEKKAKESQLEICVVTELMLRIFDQNRKGNKRWFLTPGEASVVNKSDIEY</sequence>
<dbReference type="PANTHER" id="PTHR45629:SF7">
    <property type="entry name" value="DNA EXCISION REPAIR PROTEIN ERCC-6-RELATED"/>
    <property type="match status" value="1"/>
</dbReference>
<dbReference type="PROSITE" id="PS51192">
    <property type="entry name" value="HELICASE_ATP_BIND_1"/>
    <property type="match status" value="1"/>
</dbReference>
<evidence type="ECO:0000313" key="2">
    <source>
        <dbReference type="EMBL" id="QHT06315.1"/>
    </source>
</evidence>
<proteinExistence type="predicted"/>
<dbReference type="EMBL" id="MN739467">
    <property type="protein sequence ID" value="QHT06315.1"/>
    <property type="molecule type" value="Genomic_DNA"/>
</dbReference>
<dbReference type="InterPro" id="IPR050496">
    <property type="entry name" value="SNF2_RAD54_helicase_repair"/>
</dbReference>
<evidence type="ECO:0000259" key="1">
    <source>
        <dbReference type="PROSITE" id="PS51192"/>
    </source>
</evidence>
<name>A0A6C0CS47_9ZZZZ</name>
<protein>
    <recommendedName>
        <fullName evidence="1">Helicase ATP-binding domain-containing protein</fullName>
    </recommendedName>
</protein>
<dbReference type="PANTHER" id="PTHR45629">
    <property type="entry name" value="SNF2/RAD54 FAMILY MEMBER"/>
    <property type="match status" value="1"/>
</dbReference>
<dbReference type="Pfam" id="PF00271">
    <property type="entry name" value="Helicase_C"/>
    <property type="match status" value="1"/>
</dbReference>
<dbReference type="GO" id="GO:0005524">
    <property type="term" value="F:ATP binding"/>
    <property type="evidence" value="ECO:0007669"/>
    <property type="project" value="InterPro"/>
</dbReference>
<dbReference type="Pfam" id="PF00176">
    <property type="entry name" value="SNF2-rel_dom"/>
    <property type="match status" value="1"/>
</dbReference>
<dbReference type="InterPro" id="IPR014001">
    <property type="entry name" value="Helicase_ATP-bd"/>
</dbReference>
<dbReference type="SUPFAM" id="SSF52540">
    <property type="entry name" value="P-loop containing nucleoside triphosphate hydrolases"/>
    <property type="match status" value="2"/>
</dbReference>
<dbReference type="InterPro" id="IPR027417">
    <property type="entry name" value="P-loop_NTPase"/>
</dbReference>
<feature type="domain" description="Helicase ATP-binding" evidence="1">
    <location>
        <begin position="206"/>
        <end position="322"/>
    </location>
</feature>
<reference evidence="2" key="1">
    <citation type="journal article" date="2020" name="Nature">
        <title>Giant virus diversity and host interactions through global metagenomics.</title>
        <authorList>
            <person name="Schulz F."/>
            <person name="Roux S."/>
            <person name="Paez-Espino D."/>
            <person name="Jungbluth S."/>
            <person name="Walsh D.A."/>
            <person name="Denef V.J."/>
            <person name="McMahon K.D."/>
            <person name="Konstantinidis K.T."/>
            <person name="Eloe-Fadrosh E.A."/>
            <person name="Kyrpides N.C."/>
            <person name="Woyke T."/>
        </authorList>
    </citation>
    <scope>NUCLEOTIDE SEQUENCE</scope>
    <source>
        <strain evidence="2">GVMAG-M-3300021425-30</strain>
    </source>
</reference>
<dbReference type="AlphaFoldDB" id="A0A6C0CS47"/>